<evidence type="ECO:0000259" key="2">
    <source>
        <dbReference type="SMART" id="SM00322"/>
    </source>
</evidence>
<dbReference type="Gene3D" id="3.30.1370.10">
    <property type="entry name" value="K Homology domain, type 1"/>
    <property type="match status" value="1"/>
</dbReference>
<evidence type="ECO:0000256" key="1">
    <source>
        <dbReference type="PROSITE-ProRule" id="PRU00117"/>
    </source>
</evidence>
<dbReference type="InterPro" id="IPR004087">
    <property type="entry name" value="KH_dom"/>
</dbReference>
<evidence type="ECO:0000313" key="4">
    <source>
        <dbReference type="Proteomes" id="UP000887013"/>
    </source>
</evidence>
<protein>
    <submittedName>
        <fullName evidence="3">Vigilin</fullName>
    </submittedName>
</protein>
<reference evidence="3" key="1">
    <citation type="submission" date="2020-08" db="EMBL/GenBank/DDBJ databases">
        <title>Multicomponent nature underlies the extraordinary mechanical properties of spider dragline silk.</title>
        <authorList>
            <person name="Kono N."/>
            <person name="Nakamura H."/>
            <person name="Mori M."/>
            <person name="Yoshida Y."/>
            <person name="Ohtoshi R."/>
            <person name="Malay A.D."/>
            <person name="Moran D.A.P."/>
            <person name="Tomita M."/>
            <person name="Numata K."/>
            <person name="Arakawa K."/>
        </authorList>
    </citation>
    <scope>NUCLEOTIDE SEQUENCE</scope>
</reference>
<dbReference type="InterPro" id="IPR036612">
    <property type="entry name" value="KH_dom_type_1_sf"/>
</dbReference>
<keyword evidence="4" id="KW-1185">Reference proteome</keyword>
<dbReference type="InterPro" id="IPR004088">
    <property type="entry name" value="KH_dom_type_1"/>
</dbReference>
<name>A0A8X6NUB7_NEPPI</name>
<dbReference type="SUPFAM" id="SSF54791">
    <property type="entry name" value="Eukaryotic type KH-domain (KH-domain type I)"/>
    <property type="match status" value="1"/>
</dbReference>
<dbReference type="OrthoDB" id="10027144at2759"/>
<dbReference type="Pfam" id="PF00013">
    <property type="entry name" value="KH_1"/>
    <property type="match status" value="1"/>
</dbReference>
<evidence type="ECO:0000313" key="3">
    <source>
        <dbReference type="EMBL" id="GFT31476.1"/>
    </source>
</evidence>
<gene>
    <name evidence="3" type="primary">Hdlbp</name>
    <name evidence="3" type="ORF">NPIL_470571</name>
</gene>
<organism evidence="3 4">
    <name type="scientific">Nephila pilipes</name>
    <name type="common">Giant wood spider</name>
    <name type="synonym">Nephila maculata</name>
    <dbReference type="NCBI Taxonomy" id="299642"/>
    <lineage>
        <taxon>Eukaryota</taxon>
        <taxon>Metazoa</taxon>
        <taxon>Ecdysozoa</taxon>
        <taxon>Arthropoda</taxon>
        <taxon>Chelicerata</taxon>
        <taxon>Arachnida</taxon>
        <taxon>Araneae</taxon>
        <taxon>Araneomorphae</taxon>
        <taxon>Entelegynae</taxon>
        <taxon>Araneoidea</taxon>
        <taxon>Nephilidae</taxon>
        <taxon>Nephila</taxon>
    </lineage>
</organism>
<dbReference type="AlphaFoldDB" id="A0A8X6NUB7"/>
<feature type="domain" description="K Homology" evidence="2">
    <location>
        <begin position="29"/>
        <end position="93"/>
    </location>
</feature>
<dbReference type="EMBL" id="BMAW01013019">
    <property type="protein sequence ID" value="GFT31476.1"/>
    <property type="molecule type" value="Genomic_DNA"/>
</dbReference>
<dbReference type="Proteomes" id="UP000887013">
    <property type="component" value="Unassembled WGS sequence"/>
</dbReference>
<dbReference type="GO" id="GO:0003723">
    <property type="term" value="F:RNA binding"/>
    <property type="evidence" value="ECO:0007669"/>
    <property type="project" value="UniProtKB-UniRule"/>
</dbReference>
<proteinExistence type="predicted"/>
<dbReference type="GO" id="GO:0010468">
    <property type="term" value="P:regulation of gene expression"/>
    <property type="evidence" value="ECO:0007669"/>
    <property type="project" value="UniProtKB-ARBA"/>
</dbReference>
<keyword evidence="1" id="KW-0694">RNA-binding</keyword>
<dbReference type="PROSITE" id="PS50084">
    <property type="entry name" value="KH_TYPE_1"/>
    <property type="match status" value="1"/>
</dbReference>
<sequence>MCNLILSLLRDEKAKLDPALTLVYSKANNVKTEHMDVPIWLHKYIIGKKGENIKYMTQDLSKVQVDFIDESINVEGSPKEVYKACKRLKEMIDTLRYQVPYEEVEVNPVFHRRIIVVSDSKVVLKGAKDFLEPAKQRLHEIVEDLEAMVTFECIISQEHHPTVLGTRGSKKQNNSTIV</sequence>
<dbReference type="SMART" id="SM00322">
    <property type="entry name" value="KH"/>
    <property type="match status" value="1"/>
</dbReference>
<comment type="caution">
    <text evidence="3">The sequence shown here is derived from an EMBL/GenBank/DDBJ whole genome shotgun (WGS) entry which is preliminary data.</text>
</comment>
<accession>A0A8X6NUB7</accession>